<comment type="caution">
    <text evidence="2">The sequence shown here is derived from an EMBL/GenBank/DDBJ whole genome shotgun (WGS) entry which is preliminary data.</text>
</comment>
<dbReference type="EMBL" id="JAAIIJ010000021">
    <property type="protein sequence ID" value="NMN02464.1"/>
    <property type="molecule type" value="Genomic_DNA"/>
</dbReference>
<dbReference type="InterPro" id="IPR025159">
    <property type="entry name" value="AbiEi_N"/>
</dbReference>
<organism evidence="2 3">
    <name type="scientific">Bifidobacterium panos</name>
    <dbReference type="NCBI Taxonomy" id="2675321"/>
    <lineage>
        <taxon>Bacteria</taxon>
        <taxon>Bacillati</taxon>
        <taxon>Actinomycetota</taxon>
        <taxon>Actinomycetes</taxon>
        <taxon>Bifidobacteriales</taxon>
        <taxon>Bifidobacteriaceae</taxon>
        <taxon>Bifidobacterium</taxon>
    </lineage>
</organism>
<evidence type="ECO:0000313" key="3">
    <source>
        <dbReference type="Proteomes" id="UP000553756"/>
    </source>
</evidence>
<sequence length="300" mass="32976">MSSQWGLVTAAQAEQLGISRMDLSRMAGAGLLERLLHGVYRDSSVPIDEYTSLHAAWLSLYPKKTADERLMESSYDAVVCGQTAAWLLDAGDFIPEPYRFATPVRRQTQRSDMRLRTRAYPSGSVVLREGLPVTSFPQTVADLVEQGADLSLVSDMFLQTGFNGLTAQSRQQLIGLLSPLAKEHGFADGDGRAFLDQLTGPLNRLIVQRLKPVCESIGQAVDLTPLCAEISEAVATSPAWREMLERRQDSVRQIARKVIDVSYPKISPDWAESIAQSVVPSVKAVSVKPSQREDGQSNEE</sequence>
<proteinExistence type="predicted"/>
<reference evidence="2 3" key="1">
    <citation type="submission" date="2020-02" db="EMBL/GenBank/DDBJ databases">
        <title>Characterization of phylogenetic diversity of novel bifidobacterial species isolated in Czech ZOOs.</title>
        <authorList>
            <person name="Lugli G.A."/>
            <person name="Vera N.B."/>
            <person name="Ventura M."/>
        </authorList>
    </citation>
    <scope>NUCLEOTIDE SEQUENCE [LARGE SCALE GENOMIC DNA]</scope>
    <source>
        <strain evidence="2 3">DSM 109963</strain>
    </source>
</reference>
<evidence type="ECO:0000313" key="2">
    <source>
        <dbReference type="EMBL" id="NMN02464.1"/>
    </source>
</evidence>
<evidence type="ECO:0000259" key="1">
    <source>
        <dbReference type="Pfam" id="PF13338"/>
    </source>
</evidence>
<feature type="domain" description="AbiEi antitoxin N-terminal" evidence="1">
    <location>
        <begin position="3"/>
        <end position="41"/>
    </location>
</feature>
<gene>
    <name evidence="2" type="ORF">G1C94_1086</name>
</gene>
<keyword evidence="3" id="KW-1185">Reference proteome</keyword>
<dbReference type="Proteomes" id="UP000553756">
    <property type="component" value="Unassembled WGS sequence"/>
</dbReference>
<dbReference type="Pfam" id="PF13338">
    <property type="entry name" value="AbiEi_4"/>
    <property type="match status" value="1"/>
</dbReference>
<accession>A0ABX1SXA4</accession>
<protein>
    <recommendedName>
        <fullName evidence="1">AbiEi antitoxin N-terminal domain-containing protein</fullName>
    </recommendedName>
</protein>
<name>A0ABX1SXA4_9BIFI</name>